<keyword evidence="5" id="KW-1185">Reference proteome</keyword>
<feature type="coiled-coil region" evidence="1">
    <location>
        <begin position="242"/>
        <end position="294"/>
    </location>
</feature>
<dbReference type="STRING" id="52838.A0A4S8J5L6"/>
<evidence type="ECO:0000313" key="5">
    <source>
        <dbReference type="Proteomes" id="UP000317650"/>
    </source>
</evidence>
<proteinExistence type="predicted"/>
<dbReference type="PANTHER" id="PTHR31149:SF7">
    <property type="entry name" value="EXPRESSED PROTEIN"/>
    <property type="match status" value="1"/>
</dbReference>
<gene>
    <name evidence="4" type="ORF">C4D60_Mb11t20840</name>
</gene>
<evidence type="ECO:0000256" key="2">
    <source>
        <dbReference type="SAM" id="MobiDB-lite"/>
    </source>
</evidence>
<protein>
    <recommendedName>
        <fullName evidence="3">AIR9-like A9 domain-containing protein</fullName>
    </recommendedName>
</protein>
<dbReference type="FunFam" id="2.60.40.2700:FF:000001">
    <property type="entry name" value="Transmembrane protein"/>
    <property type="match status" value="1"/>
</dbReference>
<dbReference type="Gene3D" id="2.60.40.2700">
    <property type="match status" value="1"/>
</dbReference>
<feature type="region of interest" description="Disordered" evidence="2">
    <location>
        <begin position="62"/>
        <end position="82"/>
    </location>
</feature>
<organism evidence="4 5">
    <name type="scientific">Musa balbisiana</name>
    <name type="common">Banana</name>
    <dbReference type="NCBI Taxonomy" id="52838"/>
    <lineage>
        <taxon>Eukaryota</taxon>
        <taxon>Viridiplantae</taxon>
        <taxon>Streptophyta</taxon>
        <taxon>Embryophyta</taxon>
        <taxon>Tracheophyta</taxon>
        <taxon>Spermatophyta</taxon>
        <taxon>Magnoliopsida</taxon>
        <taxon>Liliopsida</taxon>
        <taxon>Zingiberales</taxon>
        <taxon>Musaceae</taxon>
        <taxon>Musa</taxon>
    </lineage>
</organism>
<dbReference type="AlphaFoldDB" id="A0A4S8J5L6"/>
<comment type="caution">
    <text evidence="4">The sequence shown here is derived from an EMBL/GenBank/DDBJ whole genome shotgun (WGS) entry which is preliminary data.</text>
</comment>
<dbReference type="GO" id="GO:0005886">
    <property type="term" value="C:plasma membrane"/>
    <property type="evidence" value="ECO:0007669"/>
    <property type="project" value="TreeGrafter"/>
</dbReference>
<keyword evidence="1" id="KW-0175">Coiled coil</keyword>
<dbReference type="InterPro" id="IPR056284">
    <property type="entry name" value="AIR9-like_A9"/>
</dbReference>
<evidence type="ECO:0000259" key="3">
    <source>
        <dbReference type="Pfam" id="PF23197"/>
    </source>
</evidence>
<feature type="domain" description="AIR9-like A9" evidence="3">
    <location>
        <begin position="448"/>
        <end position="524"/>
    </location>
</feature>
<dbReference type="Pfam" id="PF23197">
    <property type="entry name" value="IG_AIR9"/>
    <property type="match status" value="1"/>
</dbReference>
<evidence type="ECO:0000313" key="4">
    <source>
        <dbReference type="EMBL" id="THU56783.1"/>
    </source>
</evidence>
<feature type="compositionally biased region" description="Polar residues" evidence="2">
    <location>
        <begin position="64"/>
        <end position="73"/>
    </location>
</feature>
<evidence type="ECO:0000256" key="1">
    <source>
        <dbReference type="SAM" id="Coils"/>
    </source>
</evidence>
<sequence length="658" mass="73111">MNSSVNEANKTTYKGLGAMNRTESPLKLLRGDNVAGPCMGPSSAHLPDPTEYRWKVVISPPNRKVQSGHSKATTVAPMSPPQPVHGFRLMKANIHPSPAGPNSITGDVSVGSNSTNCNRHSQDSRVLSGKMHIPVYAQADVVNDGRRSSSELVAPDAKSSSTGYMIENGDVGPLPQTSDSLIRHQFENHPGPGKRDELKNHLLDPEIMELYYRSRQQEEEILFLRKQITNACIKELQLLNEKHILERRLSELQIALDERQDDAVASALKELTKKRSYLDENLRLTDNLKVVEEEMYILTSSFLSLLAEYDIRPPVISSSAISYGIKESVIPELRLYDQHPMDLHGTSTANQLRVSQDFAKIDNKDVDVTLNSEMPYPVAYEKPRDLSSEFHKEVGNTGVSSSSEGYAHKATFRTLNADAQFHTATMHDNQGSFVLEGEYDLPGIEGFQIYGEPKPGCKLQACGYPTNGTTLCIFQWVRELDNGTRQYIEGVNVPEYVVTADDVDTILAVECTPIDNNDHQGDLVRQFANNQNKITCDSEMQNEIDAYISAGKAIFNIKALSAFALPDIKIGIDGDASCQHYRPAFIDPITYGYVIKVPLGYTTQFVLTCSDGTNLPLSTDGTCQPYSLENDVRLRDIIVLTMRHFQSKVLDIKRKVKA</sequence>
<name>A0A4S8J5L6_MUSBA</name>
<reference evidence="4 5" key="1">
    <citation type="journal article" date="2019" name="Nat. Plants">
        <title>Genome sequencing of Musa balbisiana reveals subgenome evolution and function divergence in polyploid bananas.</title>
        <authorList>
            <person name="Yao X."/>
        </authorList>
    </citation>
    <scope>NUCLEOTIDE SEQUENCE [LARGE SCALE GENOMIC DNA]</scope>
    <source>
        <strain evidence="5">cv. DH-PKW</strain>
        <tissue evidence="4">Leaves</tissue>
    </source>
</reference>
<accession>A0A4S8J5L6</accession>
<dbReference type="EMBL" id="PYDT01000007">
    <property type="protein sequence ID" value="THU56783.1"/>
    <property type="molecule type" value="Genomic_DNA"/>
</dbReference>
<dbReference type="Proteomes" id="UP000317650">
    <property type="component" value="Chromosome 11"/>
</dbReference>
<dbReference type="PANTHER" id="PTHR31149">
    <property type="entry name" value="EXPRESSED PROTEIN"/>
    <property type="match status" value="1"/>
</dbReference>